<protein>
    <submittedName>
        <fullName evidence="1">Uncharacterized protein</fullName>
    </submittedName>
</protein>
<comment type="caution">
    <text evidence="1">The sequence shown here is derived from an EMBL/GenBank/DDBJ whole genome shotgun (WGS) entry which is preliminary data.</text>
</comment>
<organism evidence="1">
    <name type="scientific">marine sediment metagenome</name>
    <dbReference type="NCBI Taxonomy" id="412755"/>
    <lineage>
        <taxon>unclassified sequences</taxon>
        <taxon>metagenomes</taxon>
        <taxon>ecological metagenomes</taxon>
    </lineage>
</organism>
<name>A0A0F9NYC1_9ZZZZ</name>
<accession>A0A0F9NYC1</accession>
<proteinExistence type="predicted"/>
<reference evidence="1" key="1">
    <citation type="journal article" date="2015" name="Nature">
        <title>Complex archaea that bridge the gap between prokaryotes and eukaryotes.</title>
        <authorList>
            <person name="Spang A."/>
            <person name="Saw J.H."/>
            <person name="Jorgensen S.L."/>
            <person name="Zaremba-Niedzwiedzka K."/>
            <person name="Martijn J."/>
            <person name="Lind A.E."/>
            <person name="van Eijk R."/>
            <person name="Schleper C."/>
            <person name="Guy L."/>
            <person name="Ettema T.J."/>
        </authorList>
    </citation>
    <scope>NUCLEOTIDE SEQUENCE</scope>
</reference>
<dbReference type="AlphaFoldDB" id="A0A0F9NYC1"/>
<dbReference type="EMBL" id="LAZR01003553">
    <property type="protein sequence ID" value="KKN17127.1"/>
    <property type="molecule type" value="Genomic_DNA"/>
</dbReference>
<evidence type="ECO:0000313" key="1">
    <source>
        <dbReference type="EMBL" id="KKN17127.1"/>
    </source>
</evidence>
<sequence>MGKRSGTRSVVEAGVVRPPAPGPVVVGSSTAVPVSGRVYRFTIRADGKSEEEIKAELERHFACCEGWL</sequence>
<gene>
    <name evidence="1" type="ORF">LCGC14_0968980</name>
</gene>